<feature type="transmembrane region" description="Helical" evidence="5">
    <location>
        <begin position="952"/>
        <end position="976"/>
    </location>
</feature>
<feature type="transmembrane region" description="Helical" evidence="5">
    <location>
        <begin position="634"/>
        <end position="654"/>
    </location>
</feature>
<reference evidence="7 8" key="1">
    <citation type="submission" date="2024-02" db="EMBL/GenBank/DDBJ databases">
        <title>FIRST GENOME SEQUENCES OF Leishmania (Viannia) shawi, Leishmania (Viannia) lindenbergi AND Leishmania (Viannia) utingensis.</title>
        <authorList>
            <person name="Resadore F."/>
            <person name="Custodio M.G.F."/>
            <person name="Boite M.C."/>
            <person name="Cupolillo E."/>
            <person name="Ferreira G.E.M."/>
        </authorList>
    </citation>
    <scope>NUCLEOTIDE SEQUENCE [LARGE SCALE GENOMIC DNA]</scope>
    <source>
        <strain evidence="7 8">MDAS/BR/1979/M5533</strain>
    </source>
</reference>
<feature type="compositionally biased region" description="Acidic residues" evidence="4">
    <location>
        <begin position="1174"/>
        <end position="1188"/>
    </location>
</feature>
<keyword evidence="5" id="KW-0812">Transmembrane</keyword>
<feature type="compositionally biased region" description="Low complexity" evidence="4">
    <location>
        <begin position="57"/>
        <end position="67"/>
    </location>
</feature>
<accession>A0AAW3BKX5</accession>
<evidence type="ECO:0000256" key="1">
    <source>
        <dbReference type="ARBA" id="ARBA00022723"/>
    </source>
</evidence>
<feature type="compositionally biased region" description="Acidic residues" evidence="4">
    <location>
        <begin position="1202"/>
        <end position="1226"/>
    </location>
</feature>
<feature type="transmembrane region" description="Helical" evidence="5">
    <location>
        <begin position="525"/>
        <end position="547"/>
    </location>
</feature>
<dbReference type="PANTHER" id="PTHR20893">
    <property type="entry name" value="LD08641P"/>
    <property type="match status" value="1"/>
</dbReference>
<keyword evidence="2" id="KW-0863">Zinc-finger</keyword>
<dbReference type="SUPFAM" id="SSF57850">
    <property type="entry name" value="RING/U-box"/>
    <property type="match status" value="1"/>
</dbReference>
<sequence length="1226" mass="136422">MQELPCRGARKARREVTVEPLATAAASPTSTVDKDKDAQRSGSAEDDLPGALPPTTPAAASSLPASTRNSTSGSTIECWICFDSTSIPSNPIVTHRCRCRGSVGYVHQKCIDRWVIQQRNRACRSCGASYQLVHSEYPHGANLPLRPHERRMFLFKHFIKPLLLESAETLCCVLLRFVIIPLLLGLVYSSNRWSLLWQPMATTLSAFATSSKRNSSHTTSSGVPGSQEAWEEEGSAYTMTESFLAWADAILFGLVLCTVMNAVAVGWKKWDHYFRTARARLARETARQAQEEELARIPAVLPVGPLHFGEENDARAGEGERAEAIEEWMHNDAPQPQQRHPREALPEGFAVEEWRLEWGPLRAAENVPLLREDARGARQPEARAAGDEQHSSGDSDSDSDGDGDSDSDNDSDIDTSYRLSFVDEVFDTIDRLKSGAGGGGMKRLLPSSIWQLCYGLALTLLLRSSWGRAVAALAFAGFIVSWRYRHTRNVLTTQKRRIYEVAERVPLLSQEEVKTLFGVYLVDAFFFYGALPELGGIMLHYAVAPYIDVGFDRGFLAFLHGLTVLKVTLYWVVGAVLVMLLTAMELTVVGPLFANGVDLFFVRSFDARWDSVLGYWRCVVTQIFDSDPSRIVRGFLRVAVVELLVLLIFVRVPLWGMLGFRDFLWGDGTAPLTGSPLKMSLSLGMTTGYDIGMADSFHEWRHTEVLRLLAEQVLLPFGAMYSARVREQLAQTSESIPFGTIDTMMLAAVSSTSMTLDAQELWEQVWGNMSDRSVFLFHIIDPVSANKVAAASEGFRNTLVRLQKPLEWLRVATAEDGVCNTLVALSSPAGWVKKPQLEMPAADLEAIVAPPSAVSEHKCVSTARAHQIVLDAWRRTYHNTMSHITGALSPEAMPTPQSFYVENDSVKVEPHTVSVAKCYMAALQLSYPYLGMGRWRALTYEWWSLLLLRNTFLNYIVNILMLVASVSTVLSCFAVFPLQRAQLRILFPVVRWIGQSVVHMEDYLFDPEQLRAVEGFVEQEGEDELVLPPMVEPLGFDRREEYVEKAAIPSYLLLRRVVVAVLFLAVASVMVWMMPVLCGTLLLCITKNALPVFVGAVALSFFFWDPMLFARSFIFGMALTIAIAFAVPIISILYICPFVRLFWSSYPSLVEETFERKYDVHQMVGRYPGSDASSVDDTDGELDSDWESVDSRDGVDGNAEAEVQDGEAEPEVGDEPYDGVEDVPAS</sequence>
<feature type="transmembrane region" description="Helical" evidence="5">
    <location>
        <begin position="243"/>
        <end position="267"/>
    </location>
</feature>
<keyword evidence="8" id="KW-1185">Reference proteome</keyword>
<dbReference type="InterPro" id="IPR013083">
    <property type="entry name" value="Znf_RING/FYVE/PHD"/>
</dbReference>
<feature type="compositionally biased region" description="Basic and acidic residues" evidence="4">
    <location>
        <begin position="375"/>
        <end position="393"/>
    </location>
</feature>
<dbReference type="Proteomes" id="UP001501274">
    <property type="component" value="Unassembled WGS sequence"/>
</dbReference>
<comment type="caution">
    <text evidence="7">The sequence shown here is derived from an EMBL/GenBank/DDBJ whole genome shotgun (WGS) entry which is preliminary data.</text>
</comment>
<feature type="domain" description="RING-CH-type" evidence="6">
    <location>
        <begin position="70"/>
        <end position="133"/>
    </location>
</feature>
<dbReference type="CDD" id="cd16495">
    <property type="entry name" value="RING_CH-C4HC3_MARCH"/>
    <property type="match status" value="1"/>
</dbReference>
<dbReference type="Gene3D" id="3.30.40.10">
    <property type="entry name" value="Zinc/RING finger domain, C3HC4 (zinc finger)"/>
    <property type="match status" value="1"/>
</dbReference>
<dbReference type="AlphaFoldDB" id="A0AAW3BKX5"/>
<dbReference type="InterPro" id="IPR011016">
    <property type="entry name" value="Znf_RING-CH"/>
</dbReference>
<dbReference type="PROSITE" id="PS51292">
    <property type="entry name" value="ZF_RING_CH"/>
    <property type="match status" value="1"/>
</dbReference>
<evidence type="ECO:0000256" key="2">
    <source>
        <dbReference type="ARBA" id="ARBA00022771"/>
    </source>
</evidence>
<evidence type="ECO:0000256" key="4">
    <source>
        <dbReference type="SAM" id="MobiDB-lite"/>
    </source>
</evidence>
<proteinExistence type="predicted"/>
<evidence type="ECO:0000313" key="8">
    <source>
        <dbReference type="Proteomes" id="UP001501274"/>
    </source>
</evidence>
<dbReference type="PANTHER" id="PTHR20893:SF2">
    <property type="entry name" value="LD08641P"/>
    <property type="match status" value="1"/>
</dbReference>
<keyword evidence="5" id="KW-1133">Transmembrane helix</keyword>
<evidence type="ECO:0000259" key="6">
    <source>
        <dbReference type="PROSITE" id="PS51292"/>
    </source>
</evidence>
<feature type="region of interest" description="Disordered" evidence="4">
    <location>
        <begin position="375"/>
        <end position="414"/>
    </location>
</feature>
<organism evidence="7 8">
    <name type="scientific">Leishmania naiffi</name>
    <dbReference type="NCBI Taxonomy" id="5678"/>
    <lineage>
        <taxon>Eukaryota</taxon>
        <taxon>Discoba</taxon>
        <taxon>Euglenozoa</taxon>
        <taxon>Kinetoplastea</taxon>
        <taxon>Metakinetoplastina</taxon>
        <taxon>Trypanosomatida</taxon>
        <taxon>Trypanosomatidae</taxon>
        <taxon>Leishmaniinae</taxon>
        <taxon>Leishmania</taxon>
        <taxon>Leishmania naiffi species complex</taxon>
    </lineage>
</organism>
<feature type="transmembrane region" description="Helical" evidence="5">
    <location>
        <begin position="1057"/>
        <end position="1083"/>
    </location>
</feature>
<feature type="region of interest" description="Disordered" evidence="4">
    <location>
        <begin position="1"/>
        <end position="72"/>
    </location>
</feature>
<name>A0AAW3BKX5_9TRYP</name>
<dbReference type="Pfam" id="PF12906">
    <property type="entry name" value="RINGv"/>
    <property type="match status" value="1"/>
</dbReference>
<dbReference type="EMBL" id="JBAMZN010000031">
    <property type="protein sequence ID" value="KAL0521449.1"/>
    <property type="molecule type" value="Genomic_DNA"/>
</dbReference>
<protein>
    <submittedName>
        <fullName evidence="7">RING-variant domain containing protein</fullName>
    </submittedName>
</protein>
<feature type="compositionally biased region" description="Low complexity" evidence="4">
    <location>
        <begin position="22"/>
        <end position="31"/>
    </location>
</feature>
<evidence type="ECO:0000313" key="7">
    <source>
        <dbReference type="EMBL" id="KAL0521449.1"/>
    </source>
</evidence>
<feature type="compositionally biased region" description="Acidic residues" evidence="4">
    <location>
        <begin position="395"/>
        <end position="413"/>
    </location>
</feature>
<feature type="transmembrane region" description="Helical" evidence="5">
    <location>
        <begin position="1090"/>
        <end position="1107"/>
    </location>
</feature>
<gene>
    <name evidence="7" type="ORF">Q4I28_005646</name>
</gene>
<evidence type="ECO:0000256" key="5">
    <source>
        <dbReference type="SAM" id="Phobius"/>
    </source>
</evidence>
<feature type="transmembrane region" description="Helical" evidence="5">
    <location>
        <begin position="162"/>
        <end position="188"/>
    </location>
</feature>
<dbReference type="SMART" id="SM00744">
    <property type="entry name" value="RINGv"/>
    <property type="match status" value="1"/>
</dbReference>
<keyword evidence="5" id="KW-0472">Membrane</keyword>
<feature type="region of interest" description="Disordered" evidence="4">
    <location>
        <begin position="1169"/>
        <end position="1226"/>
    </location>
</feature>
<keyword evidence="3" id="KW-0862">Zinc</keyword>
<keyword evidence="1" id="KW-0479">Metal-binding</keyword>
<evidence type="ECO:0000256" key="3">
    <source>
        <dbReference type="ARBA" id="ARBA00022833"/>
    </source>
</evidence>
<dbReference type="GO" id="GO:0008270">
    <property type="term" value="F:zinc ion binding"/>
    <property type="evidence" value="ECO:0007669"/>
    <property type="project" value="UniProtKB-KW"/>
</dbReference>
<feature type="transmembrane region" description="Helical" evidence="5">
    <location>
        <begin position="1113"/>
        <end position="1136"/>
    </location>
</feature>
<feature type="transmembrane region" description="Helical" evidence="5">
    <location>
        <begin position="568"/>
        <end position="594"/>
    </location>
</feature>